<dbReference type="Pfam" id="PF24038">
    <property type="entry name" value="DUF7347"/>
    <property type="match status" value="1"/>
</dbReference>
<gene>
    <name evidence="3" type="ORF">OB960_08485</name>
</gene>
<feature type="domain" description="DUF7351" evidence="2">
    <location>
        <begin position="110"/>
        <end position="292"/>
    </location>
</feature>
<evidence type="ECO:0000259" key="2">
    <source>
        <dbReference type="Pfam" id="PF24042"/>
    </source>
</evidence>
<dbReference type="InterPro" id="IPR036388">
    <property type="entry name" value="WH-like_DNA-bd_sf"/>
</dbReference>
<dbReference type="EMBL" id="JAOPKA010000004">
    <property type="protein sequence ID" value="MCU4741438.1"/>
    <property type="molecule type" value="Genomic_DNA"/>
</dbReference>
<name>A0AAP2YYL8_9EURY</name>
<proteinExistence type="predicted"/>
<dbReference type="InterPro" id="IPR055775">
    <property type="entry name" value="DUF7351"/>
</dbReference>
<feature type="domain" description="DUF7347" evidence="1">
    <location>
        <begin position="9"/>
        <end position="88"/>
    </location>
</feature>
<accession>A0AAP2YYL8</accession>
<dbReference type="Gene3D" id="1.10.10.10">
    <property type="entry name" value="Winged helix-like DNA-binding domain superfamily/Winged helix DNA-binding domain"/>
    <property type="match status" value="1"/>
</dbReference>
<dbReference type="Pfam" id="PF24042">
    <property type="entry name" value="DUF7351"/>
    <property type="match status" value="1"/>
</dbReference>
<dbReference type="Proteomes" id="UP001321018">
    <property type="component" value="Unassembled WGS sequence"/>
</dbReference>
<comment type="caution">
    <text evidence="3">The sequence shown here is derived from an EMBL/GenBank/DDBJ whole genome shotgun (WGS) entry which is preliminary data.</text>
</comment>
<protein>
    <submittedName>
        <fullName evidence="3">Uncharacterized protein</fullName>
    </submittedName>
</protein>
<dbReference type="AlphaFoldDB" id="A0AAP2YYL8"/>
<evidence type="ECO:0000313" key="3">
    <source>
        <dbReference type="EMBL" id="MCU4741438.1"/>
    </source>
</evidence>
<evidence type="ECO:0000313" key="4">
    <source>
        <dbReference type="Proteomes" id="UP001321018"/>
    </source>
</evidence>
<dbReference type="InterPro" id="IPR055771">
    <property type="entry name" value="DUF7347"/>
</dbReference>
<reference evidence="3" key="1">
    <citation type="submission" date="2022-09" db="EMBL/GenBank/DDBJ databases">
        <title>Enrichment on poylsaccharides allowed isolation of novel metabolic and taxonomic groups of Haloarchaea.</title>
        <authorList>
            <person name="Sorokin D.Y."/>
            <person name="Elcheninov A.G."/>
            <person name="Khizhniak T.V."/>
            <person name="Kolganova T.V."/>
            <person name="Kublanov I.V."/>
        </authorList>
    </citation>
    <scope>NUCLEOTIDE SEQUENCE</scope>
    <source>
        <strain evidence="3">AArc-xg1-1</strain>
    </source>
</reference>
<organism evidence="3 4">
    <name type="scientific">Natronoglomus mannanivorans</name>
    <dbReference type="NCBI Taxonomy" id="2979990"/>
    <lineage>
        <taxon>Archaea</taxon>
        <taxon>Methanobacteriati</taxon>
        <taxon>Methanobacteriota</taxon>
        <taxon>Stenosarchaea group</taxon>
        <taxon>Halobacteria</taxon>
        <taxon>Halobacteriales</taxon>
        <taxon>Natrialbaceae</taxon>
        <taxon>Natronoglomus</taxon>
    </lineage>
</organism>
<dbReference type="RefSeq" id="WP_338003275.1">
    <property type="nucleotide sequence ID" value="NZ_JAOPKA010000004.1"/>
</dbReference>
<sequence>MSDEELDQETAFSLLADDTRVRIIRELGRATASPETGIPTLPYAELKSRVDIRDSGRFNYHLKKLVGNYVAKEDDGYRLRWPGMVLYRTLVAGLLTDNVESTIERFAVGTDCHRCGDSIEAHLYETLFRVRCPSCDANYTDIYFPSHGLRDRSEDELLRAVHRRSRTMLDATTSGQCPWCASEVTADIHAGDGSLPSLHDTRDFDAYVVYHCTDCTGFQYMPISQVLLYHPVTISFYYDHGTDLTAVPEWTLEWAVTGRTTTVLDTDPWRFSVRIPLEDEQLVVELDEELEVVDSAITARDR</sequence>
<evidence type="ECO:0000259" key="1">
    <source>
        <dbReference type="Pfam" id="PF24038"/>
    </source>
</evidence>